<dbReference type="InterPro" id="IPR011611">
    <property type="entry name" value="PfkB_dom"/>
</dbReference>
<dbReference type="Pfam" id="PF00294">
    <property type="entry name" value="PfkB"/>
    <property type="match status" value="1"/>
</dbReference>
<dbReference type="Proteomes" id="UP000739538">
    <property type="component" value="Unassembled WGS sequence"/>
</dbReference>
<dbReference type="InterPro" id="IPR002173">
    <property type="entry name" value="Carboh/pur_kinase_PfkB_CS"/>
</dbReference>
<reference evidence="4" key="1">
    <citation type="submission" date="2020-04" db="EMBL/GenBank/DDBJ databases">
        <authorList>
            <person name="Zhang T."/>
        </authorList>
    </citation>
    <scope>NUCLEOTIDE SEQUENCE</scope>
    <source>
        <strain evidence="4">HKST-UBA02</strain>
    </source>
</reference>
<evidence type="ECO:0000256" key="1">
    <source>
        <dbReference type="ARBA" id="ARBA00022679"/>
    </source>
</evidence>
<name>A0A956SE84_UNCEI</name>
<evidence type="ECO:0000256" key="2">
    <source>
        <dbReference type="ARBA" id="ARBA00022777"/>
    </source>
</evidence>
<reference evidence="4" key="2">
    <citation type="journal article" date="2021" name="Microbiome">
        <title>Successional dynamics and alternative stable states in a saline activated sludge microbial community over 9 years.</title>
        <authorList>
            <person name="Wang Y."/>
            <person name="Ye J."/>
            <person name="Ju F."/>
            <person name="Liu L."/>
            <person name="Boyd J.A."/>
            <person name="Deng Y."/>
            <person name="Parks D.H."/>
            <person name="Jiang X."/>
            <person name="Yin X."/>
            <person name="Woodcroft B.J."/>
            <person name="Tyson G.W."/>
            <person name="Hugenholtz P."/>
            <person name="Polz M.F."/>
            <person name="Zhang T."/>
        </authorList>
    </citation>
    <scope>NUCLEOTIDE SEQUENCE</scope>
    <source>
        <strain evidence="4">HKST-UBA02</strain>
    </source>
</reference>
<dbReference type="GO" id="GO:0016301">
    <property type="term" value="F:kinase activity"/>
    <property type="evidence" value="ECO:0007669"/>
    <property type="project" value="UniProtKB-KW"/>
</dbReference>
<dbReference type="AlphaFoldDB" id="A0A956SE84"/>
<proteinExistence type="predicted"/>
<accession>A0A956SE84</accession>
<dbReference type="PANTHER" id="PTHR10584:SF166">
    <property type="entry name" value="RIBOKINASE"/>
    <property type="match status" value="1"/>
</dbReference>
<dbReference type="GO" id="GO:0005829">
    <property type="term" value="C:cytosol"/>
    <property type="evidence" value="ECO:0007669"/>
    <property type="project" value="TreeGrafter"/>
</dbReference>
<feature type="domain" description="Carbohydrate kinase PfkB" evidence="3">
    <location>
        <begin position="38"/>
        <end position="277"/>
    </location>
</feature>
<evidence type="ECO:0000259" key="3">
    <source>
        <dbReference type="Pfam" id="PF00294"/>
    </source>
</evidence>
<dbReference type="PROSITE" id="PS00584">
    <property type="entry name" value="PFKB_KINASES_2"/>
    <property type="match status" value="1"/>
</dbReference>
<organism evidence="4 5">
    <name type="scientific">Eiseniibacteriota bacterium</name>
    <dbReference type="NCBI Taxonomy" id="2212470"/>
    <lineage>
        <taxon>Bacteria</taxon>
        <taxon>Candidatus Eiseniibacteriota</taxon>
    </lineage>
</organism>
<protein>
    <submittedName>
        <fullName evidence="4">Sugar kinase</fullName>
    </submittedName>
</protein>
<dbReference type="EMBL" id="JAGQHS010000015">
    <property type="protein sequence ID" value="MCA9755078.1"/>
    <property type="molecule type" value="Genomic_DNA"/>
</dbReference>
<evidence type="ECO:0000313" key="4">
    <source>
        <dbReference type="EMBL" id="MCA9755078.1"/>
    </source>
</evidence>
<dbReference type="PANTHER" id="PTHR10584">
    <property type="entry name" value="SUGAR KINASE"/>
    <property type="match status" value="1"/>
</dbReference>
<evidence type="ECO:0000313" key="5">
    <source>
        <dbReference type="Proteomes" id="UP000739538"/>
    </source>
</evidence>
<gene>
    <name evidence="4" type="ORF">KDA27_04685</name>
</gene>
<dbReference type="SUPFAM" id="SSF53613">
    <property type="entry name" value="Ribokinase-like"/>
    <property type="match status" value="1"/>
</dbReference>
<dbReference type="Gene3D" id="3.40.1190.20">
    <property type="match status" value="1"/>
</dbReference>
<keyword evidence="1" id="KW-0808">Transferase</keyword>
<sequence>MSLLVVGSVALDTVETPAGKRDSALGGSASYFSLAAVRYCPVHLVAVVGSDFPGQNRDLLAKEGVDLTGLQTADGPTFRWGGVYHEDMNRRDTLFTELGVFETFHPELPESYRELPYVLLANIDPELQLEVLGQTRSPRLVALDTMNFWISSKLDALHRVLEKVHLFFLNDEEAKQLTGKTNVLTAAREILRMGPRMVVIKRGEHGALTLTEHGWFSLTAFPVESLQDPTGAGDSFAGGMLGYLASRGGRLDDGELRRAVAHGTAVASHTVEHFGVDGLLELDRAKIDARVREVWDLSRFELEEGA</sequence>
<comment type="caution">
    <text evidence="4">The sequence shown here is derived from an EMBL/GenBank/DDBJ whole genome shotgun (WGS) entry which is preliminary data.</text>
</comment>
<dbReference type="InterPro" id="IPR029056">
    <property type="entry name" value="Ribokinase-like"/>
</dbReference>
<keyword evidence="2 4" id="KW-0418">Kinase</keyword>